<dbReference type="Proteomes" id="UP000234498">
    <property type="component" value="Unassembled WGS sequence"/>
</dbReference>
<dbReference type="EMBL" id="FXZA01000037">
    <property type="protein sequence ID" value="SMX98939.1"/>
    <property type="molecule type" value="Genomic_DNA"/>
</dbReference>
<proteinExistence type="predicted"/>
<protein>
    <submittedName>
        <fullName evidence="1">Uncharacterized protein</fullName>
    </submittedName>
</protein>
<sequence length="112" mass="12844">MIQWVEEPMRIEGMGIRPCDRLVLDPDDPQIAFHLKREPELAARLEQIGALGESHEITASSRDLENRQVSVRIKIENDGTDVWLAFHMEASLSIIRCIKHVPSTKAPFTYDY</sequence>
<evidence type="ECO:0000313" key="2">
    <source>
        <dbReference type="Proteomes" id="UP000234498"/>
    </source>
</evidence>
<organism evidence="1 2">
    <name type="scientific">Brevibacterium linens</name>
    <dbReference type="NCBI Taxonomy" id="1703"/>
    <lineage>
        <taxon>Bacteria</taxon>
        <taxon>Bacillati</taxon>
        <taxon>Actinomycetota</taxon>
        <taxon>Actinomycetes</taxon>
        <taxon>Micrococcales</taxon>
        <taxon>Brevibacteriaceae</taxon>
        <taxon>Brevibacterium</taxon>
    </lineage>
</organism>
<gene>
    <name evidence="1" type="ORF">BLIN101_03337</name>
</gene>
<evidence type="ECO:0000313" key="1">
    <source>
        <dbReference type="EMBL" id="SMX98939.1"/>
    </source>
</evidence>
<reference evidence="1 2" key="1">
    <citation type="submission" date="2017-03" db="EMBL/GenBank/DDBJ databases">
        <authorList>
            <person name="Afonso C.L."/>
            <person name="Miller P.J."/>
            <person name="Scott M.A."/>
            <person name="Spackman E."/>
            <person name="Goraichik I."/>
            <person name="Dimitrov K.M."/>
            <person name="Suarez D.L."/>
            <person name="Swayne D.E."/>
        </authorList>
    </citation>
    <scope>NUCLEOTIDE SEQUENCE [LARGE SCALE GENOMIC DNA]</scope>
    <source>
        <strain evidence="1 2">Mu101</strain>
    </source>
</reference>
<accession>A0A2H1KH06</accession>
<name>A0A2H1KH06_BRELN</name>
<dbReference type="AlphaFoldDB" id="A0A2H1KH06"/>